<feature type="compositionally biased region" description="Basic and acidic residues" evidence="1">
    <location>
        <begin position="30"/>
        <end position="48"/>
    </location>
</feature>
<evidence type="ECO:0000256" key="1">
    <source>
        <dbReference type="SAM" id="MobiDB-lite"/>
    </source>
</evidence>
<organism evidence="2 3">
    <name type="scientific">Phytophthora fragariaefolia</name>
    <dbReference type="NCBI Taxonomy" id="1490495"/>
    <lineage>
        <taxon>Eukaryota</taxon>
        <taxon>Sar</taxon>
        <taxon>Stramenopiles</taxon>
        <taxon>Oomycota</taxon>
        <taxon>Peronosporomycetes</taxon>
        <taxon>Peronosporales</taxon>
        <taxon>Peronosporaceae</taxon>
        <taxon>Phytophthora</taxon>
    </lineage>
</organism>
<feature type="region of interest" description="Disordered" evidence="1">
    <location>
        <begin position="23"/>
        <end position="53"/>
    </location>
</feature>
<comment type="caution">
    <text evidence="2">The sequence shown here is derived from an EMBL/GenBank/DDBJ whole genome shotgun (WGS) entry which is preliminary data.</text>
</comment>
<dbReference type="EMBL" id="BSXT01001594">
    <property type="protein sequence ID" value="GMF43845.1"/>
    <property type="molecule type" value="Genomic_DNA"/>
</dbReference>
<protein>
    <submittedName>
        <fullName evidence="2">Unnamed protein product</fullName>
    </submittedName>
</protein>
<proteinExistence type="predicted"/>
<name>A0A9W6XRB8_9STRA</name>
<dbReference type="AlphaFoldDB" id="A0A9W6XRB8"/>
<evidence type="ECO:0000313" key="2">
    <source>
        <dbReference type="EMBL" id="GMF43845.1"/>
    </source>
</evidence>
<evidence type="ECO:0000313" key="3">
    <source>
        <dbReference type="Proteomes" id="UP001165121"/>
    </source>
</evidence>
<sequence>MACRVRGVRSEYGFDLDSDSSYAYESAEDNVERNGDDDHDGTIVRGDEGTAEEQEEIGHEEVEHENLEVEVAEAHPKFTTVIILNGFRYTRARVSSRKSLFAAVFIAGLIPEERLSLTSLWYHLKFCTAYMPCFCSSCSRHSRYHESNGSRCKSAILVPDLRSCATSNWSYQLDTERFVSLASNLARKVRGCGEWHDVLRKRCLDECISQSPVRS</sequence>
<reference evidence="2" key="1">
    <citation type="submission" date="2023-04" db="EMBL/GenBank/DDBJ databases">
        <title>Phytophthora fragariaefolia NBRC 109709.</title>
        <authorList>
            <person name="Ichikawa N."/>
            <person name="Sato H."/>
            <person name="Tonouchi N."/>
        </authorList>
    </citation>
    <scope>NUCLEOTIDE SEQUENCE</scope>
    <source>
        <strain evidence="2">NBRC 109709</strain>
    </source>
</reference>
<accession>A0A9W6XRB8</accession>
<keyword evidence="3" id="KW-1185">Reference proteome</keyword>
<dbReference type="Proteomes" id="UP001165121">
    <property type="component" value="Unassembled WGS sequence"/>
</dbReference>
<gene>
    <name evidence="2" type="ORF">Pfra01_001501100</name>
</gene>